<accession>A0ACD5ZRX0</accession>
<dbReference type="Proteomes" id="UP001732700">
    <property type="component" value="Chromosome 7A"/>
</dbReference>
<protein>
    <submittedName>
        <fullName evidence="1">Uncharacterized protein</fullName>
    </submittedName>
</protein>
<reference evidence="1" key="2">
    <citation type="submission" date="2025-09" db="UniProtKB">
        <authorList>
            <consortium name="EnsemblPlants"/>
        </authorList>
    </citation>
    <scope>IDENTIFICATION</scope>
</reference>
<evidence type="ECO:0000313" key="1">
    <source>
        <dbReference type="EnsemblPlants" id="AVESA.00010b.r2.7AG1245150.1.CDS"/>
    </source>
</evidence>
<sequence length="684" mass="73514">MNGDKYCTLIIICTKYSIASYFDSASQKKKDYTRIRGVLNEDLEGYARKGCPFVNKGECIKDDKHVFKHVLEFPSVKEPATGGAKEAFYAMHHLKGFVRDCQNLTLPSSFRAWAKNLVRRDDDDLREDFHRIQMFYERTKHIDVKYHFVRDIVAQGSVPNSSNQLRPLGNKEAEHTPARSHSCGRLQARMGVVGEWTRGPTIGRGASATVSLAVDRRTGGVLAVKSVGADRAAELRREQSILRGLSSPYVLRCLDSEVSASQDGSGCYEMLMEYAPGGSLADEIRRCGGRCEEDLIRSRARDILSGLAHVHAAGVAHCDVKGRNVLIGSDGRAMIADFGCARRTGGGIAGERMVGGGGGTPMFMAPEAARGEEHGPAADIWAVGCTVIEMATGAAPWQRFASPVATLHHVAFSGEVPEFPLWLSDEGRDFLGRCLLQDARERWTAEQLLEHEFVAAASAVSSSSSSAAAITEKDVFVSPKSVLDQALWEDEDDETTVADSTAGPSDRVRALAAGTPDWTWDASWITVHSGTSLADDVEEFAMSPSNSVPGITDEQRAMSPEDTTESDSPVVGSSSSSGGFAGRVAEAAGASSSQEGSSHGDGDRSDDGTGSSSCNVVRGDDCNHVISDCTLPITGNGGFFSDIMLLFVPAGFGCPEFSPFLLPGPLLFSFLPCHSAICFSRPHY</sequence>
<proteinExistence type="predicted"/>
<evidence type="ECO:0000313" key="2">
    <source>
        <dbReference type="Proteomes" id="UP001732700"/>
    </source>
</evidence>
<keyword evidence="2" id="KW-1185">Reference proteome</keyword>
<name>A0ACD5ZRX0_AVESA</name>
<dbReference type="EnsemblPlants" id="AVESA.00010b.r2.7AG1245150.1">
    <property type="protein sequence ID" value="AVESA.00010b.r2.7AG1245150.1.CDS"/>
    <property type="gene ID" value="AVESA.00010b.r2.7AG1245150"/>
</dbReference>
<organism evidence="1 2">
    <name type="scientific">Avena sativa</name>
    <name type="common">Oat</name>
    <dbReference type="NCBI Taxonomy" id="4498"/>
    <lineage>
        <taxon>Eukaryota</taxon>
        <taxon>Viridiplantae</taxon>
        <taxon>Streptophyta</taxon>
        <taxon>Embryophyta</taxon>
        <taxon>Tracheophyta</taxon>
        <taxon>Spermatophyta</taxon>
        <taxon>Magnoliopsida</taxon>
        <taxon>Liliopsida</taxon>
        <taxon>Poales</taxon>
        <taxon>Poaceae</taxon>
        <taxon>BOP clade</taxon>
        <taxon>Pooideae</taxon>
        <taxon>Poodae</taxon>
        <taxon>Poeae</taxon>
        <taxon>Poeae Chloroplast Group 1 (Aveneae type)</taxon>
        <taxon>Aveninae</taxon>
        <taxon>Avena</taxon>
    </lineage>
</organism>
<reference evidence="1" key="1">
    <citation type="submission" date="2021-05" db="EMBL/GenBank/DDBJ databases">
        <authorList>
            <person name="Scholz U."/>
            <person name="Mascher M."/>
            <person name="Fiebig A."/>
        </authorList>
    </citation>
    <scope>NUCLEOTIDE SEQUENCE [LARGE SCALE GENOMIC DNA]</scope>
</reference>